<dbReference type="AlphaFoldDB" id="A0A804PFI9"/>
<evidence type="ECO:0000256" key="1">
    <source>
        <dbReference type="SAM" id="MobiDB-lite"/>
    </source>
</evidence>
<reference evidence="3" key="1">
    <citation type="journal article" date="2009" name="Science">
        <title>The B73 maize genome: complexity, diversity, and dynamics.</title>
        <authorList>
            <person name="Schnable P.S."/>
            <person name="Ware D."/>
            <person name="Fulton R.S."/>
            <person name="Stein J.C."/>
            <person name="Wei F."/>
            <person name="Pasternak S."/>
            <person name="Liang C."/>
            <person name="Zhang J."/>
            <person name="Fulton L."/>
            <person name="Graves T.A."/>
            <person name="Minx P."/>
            <person name="Reily A.D."/>
            <person name="Courtney L."/>
            <person name="Kruchowski S.S."/>
            <person name="Tomlinson C."/>
            <person name="Strong C."/>
            <person name="Delehaunty K."/>
            <person name="Fronick C."/>
            <person name="Courtney B."/>
            <person name="Rock S.M."/>
            <person name="Belter E."/>
            <person name="Du F."/>
            <person name="Kim K."/>
            <person name="Abbott R.M."/>
            <person name="Cotton M."/>
            <person name="Levy A."/>
            <person name="Marchetto P."/>
            <person name="Ochoa K."/>
            <person name="Jackson S.M."/>
            <person name="Gillam B."/>
            <person name="Chen W."/>
            <person name="Yan L."/>
            <person name="Higginbotham J."/>
            <person name="Cardenas M."/>
            <person name="Waligorski J."/>
            <person name="Applebaum E."/>
            <person name="Phelps L."/>
            <person name="Falcone J."/>
            <person name="Kanchi K."/>
            <person name="Thane T."/>
            <person name="Scimone A."/>
            <person name="Thane N."/>
            <person name="Henke J."/>
            <person name="Wang T."/>
            <person name="Ruppert J."/>
            <person name="Shah N."/>
            <person name="Rotter K."/>
            <person name="Hodges J."/>
            <person name="Ingenthron E."/>
            <person name="Cordes M."/>
            <person name="Kohlberg S."/>
            <person name="Sgro J."/>
            <person name="Delgado B."/>
            <person name="Mead K."/>
            <person name="Chinwalla A."/>
            <person name="Leonard S."/>
            <person name="Crouse K."/>
            <person name="Collura K."/>
            <person name="Kudrna D."/>
            <person name="Currie J."/>
            <person name="He R."/>
            <person name="Angelova A."/>
            <person name="Rajasekar S."/>
            <person name="Mueller T."/>
            <person name="Lomeli R."/>
            <person name="Scara G."/>
            <person name="Ko A."/>
            <person name="Delaney K."/>
            <person name="Wissotski M."/>
            <person name="Lopez G."/>
            <person name="Campos D."/>
            <person name="Braidotti M."/>
            <person name="Ashley E."/>
            <person name="Golser W."/>
            <person name="Kim H."/>
            <person name="Lee S."/>
            <person name="Lin J."/>
            <person name="Dujmic Z."/>
            <person name="Kim W."/>
            <person name="Talag J."/>
            <person name="Zuccolo A."/>
            <person name="Fan C."/>
            <person name="Sebastian A."/>
            <person name="Kramer M."/>
            <person name="Spiegel L."/>
            <person name="Nascimento L."/>
            <person name="Zutavern T."/>
            <person name="Miller B."/>
            <person name="Ambroise C."/>
            <person name="Muller S."/>
            <person name="Spooner W."/>
            <person name="Narechania A."/>
            <person name="Ren L."/>
            <person name="Wei S."/>
            <person name="Kumari S."/>
            <person name="Faga B."/>
            <person name="Levy M.J."/>
            <person name="McMahan L."/>
            <person name="Van Buren P."/>
            <person name="Vaughn M.W."/>
            <person name="Ying K."/>
            <person name="Yeh C.-T."/>
            <person name="Emrich S.J."/>
            <person name="Jia Y."/>
            <person name="Kalyanaraman A."/>
            <person name="Hsia A.-P."/>
            <person name="Barbazuk W.B."/>
            <person name="Baucom R.S."/>
            <person name="Brutnell T.P."/>
            <person name="Carpita N.C."/>
            <person name="Chaparro C."/>
            <person name="Chia J.-M."/>
            <person name="Deragon J.-M."/>
            <person name="Estill J.C."/>
            <person name="Fu Y."/>
            <person name="Jeddeloh J.A."/>
            <person name="Han Y."/>
            <person name="Lee H."/>
            <person name="Li P."/>
            <person name="Lisch D.R."/>
            <person name="Liu S."/>
            <person name="Liu Z."/>
            <person name="Nagel D.H."/>
            <person name="McCann M.C."/>
            <person name="SanMiguel P."/>
            <person name="Myers A.M."/>
            <person name="Nettleton D."/>
            <person name="Nguyen J."/>
            <person name="Penning B.W."/>
            <person name="Ponnala L."/>
            <person name="Schneider K.L."/>
            <person name="Schwartz D.C."/>
            <person name="Sharma A."/>
            <person name="Soderlund C."/>
            <person name="Springer N.M."/>
            <person name="Sun Q."/>
            <person name="Wang H."/>
            <person name="Waterman M."/>
            <person name="Westerman R."/>
            <person name="Wolfgruber T.K."/>
            <person name="Yang L."/>
            <person name="Yu Y."/>
            <person name="Zhang L."/>
            <person name="Zhou S."/>
            <person name="Zhu Q."/>
            <person name="Bennetzen J.L."/>
            <person name="Dawe R.K."/>
            <person name="Jiang J."/>
            <person name="Jiang N."/>
            <person name="Presting G.G."/>
            <person name="Wessler S.R."/>
            <person name="Aluru S."/>
            <person name="Martienssen R.A."/>
            <person name="Clifton S.W."/>
            <person name="McCombie W.R."/>
            <person name="Wing R.A."/>
            <person name="Wilson R.K."/>
        </authorList>
    </citation>
    <scope>NUCLEOTIDE SEQUENCE [LARGE SCALE GENOMIC DNA]</scope>
    <source>
        <strain evidence="3">cv. B73</strain>
    </source>
</reference>
<evidence type="ECO:0000313" key="3">
    <source>
        <dbReference type="Proteomes" id="UP000007305"/>
    </source>
</evidence>
<name>A0A804PFI9_MAIZE</name>
<accession>A0A804PFI9</accession>
<dbReference type="Proteomes" id="UP000007305">
    <property type="component" value="Chromosome 5"/>
</dbReference>
<protein>
    <submittedName>
        <fullName evidence="2">Uncharacterized protein</fullName>
    </submittedName>
</protein>
<dbReference type="InParanoid" id="A0A804PFI9"/>
<organism evidence="2 3">
    <name type="scientific">Zea mays</name>
    <name type="common">Maize</name>
    <dbReference type="NCBI Taxonomy" id="4577"/>
    <lineage>
        <taxon>Eukaryota</taxon>
        <taxon>Viridiplantae</taxon>
        <taxon>Streptophyta</taxon>
        <taxon>Embryophyta</taxon>
        <taxon>Tracheophyta</taxon>
        <taxon>Spermatophyta</taxon>
        <taxon>Magnoliopsida</taxon>
        <taxon>Liliopsida</taxon>
        <taxon>Poales</taxon>
        <taxon>Poaceae</taxon>
        <taxon>PACMAD clade</taxon>
        <taxon>Panicoideae</taxon>
        <taxon>Andropogonodae</taxon>
        <taxon>Andropogoneae</taxon>
        <taxon>Tripsacinae</taxon>
        <taxon>Zea</taxon>
    </lineage>
</organism>
<dbReference type="EnsemblPlants" id="Zm00001eb233710_T001">
    <property type="protein sequence ID" value="Zm00001eb233710_P001"/>
    <property type="gene ID" value="Zm00001eb233710"/>
</dbReference>
<sequence>MAGPASHRAAPPISSLSLSLPPVARPIPCPGAAPRSPRFLPVEPLARPCSSPGNGEPPPVFPVWSRRPCLAAAGWPASSAEPPTPLRSSETAQANPFFLFHRPLLLQQVEEPTVEKKQPE</sequence>
<feature type="region of interest" description="Disordered" evidence="1">
    <location>
        <begin position="1"/>
        <end position="21"/>
    </location>
</feature>
<dbReference type="Gramene" id="Zm00001eb233710_T001">
    <property type="protein sequence ID" value="Zm00001eb233710_P001"/>
    <property type="gene ID" value="Zm00001eb233710"/>
</dbReference>
<reference evidence="2" key="2">
    <citation type="submission" date="2019-07" db="EMBL/GenBank/DDBJ databases">
        <authorList>
            <person name="Seetharam A."/>
            <person name="Woodhouse M."/>
            <person name="Cannon E."/>
        </authorList>
    </citation>
    <scope>NUCLEOTIDE SEQUENCE [LARGE SCALE GENOMIC DNA]</scope>
    <source>
        <strain evidence="2">cv. B73</strain>
    </source>
</reference>
<evidence type="ECO:0000313" key="2">
    <source>
        <dbReference type="EnsemblPlants" id="Zm00001eb233710_P001"/>
    </source>
</evidence>
<keyword evidence="3" id="KW-1185">Reference proteome</keyword>
<reference evidence="2" key="3">
    <citation type="submission" date="2021-05" db="UniProtKB">
        <authorList>
            <consortium name="EnsemblPlants"/>
        </authorList>
    </citation>
    <scope>IDENTIFICATION</scope>
    <source>
        <strain evidence="2">cv. B73</strain>
    </source>
</reference>
<proteinExistence type="predicted"/>
<feature type="compositionally biased region" description="Low complexity" evidence="1">
    <location>
        <begin position="11"/>
        <end position="21"/>
    </location>
</feature>